<dbReference type="InterPro" id="IPR003660">
    <property type="entry name" value="HAMP_dom"/>
</dbReference>
<protein>
    <submittedName>
        <fullName evidence="8">Methyl-accepting chemotaxis protein</fullName>
    </submittedName>
</protein>
<dbReference type="Gene3D" id="1.10.287.950">
    <property type="entry name" value="Methyl-accepting chemotaxis protein"/>
    <property type="match status" value="1"/>
</dbReference>
<dbReference type="GO" id="GO:0006935">
    <property type="term" value="P:chemotaxis"/>
    <property type="evidence" value="ECO:0007669"/>
    <property type="project" value="UniProtKB-KW"/>
</dbReference>
<keyword evidence="1" id="KW-0145">Chemotaxis</keyword>
<dbReference type="PANTHER" id="PTHR43531">
    <property type="entry name" value="PROTEIN ICFG"/>
    <property type="match status" value="1"/>
</dbReference>
<evidence type="ECO:0000256" key="5">
    <source>
        <dbReference type="SAM" id="Phobius"/>
    </source>
</evidence>
<name>A0A2W7PQM5_9BACT</name>
<organism evidence="8 9">
    <name type="scientific">Breznakibacter xylanolyticus</name>
    <dbReference type="NCBI Taxonomy" id="990"/>
    <lineage>
        <taxon>Bacteria</taxon>
        <taxon>Pseudomonadati</taxon>
        <taxon>Bacteroidota</taxon>
        <taxon>Bacteroidia</taxon>
        <taxon>Marinilabiliales</taxon>
        <taxon>Marinilabiliaceae</taxon>
        <taxon>Breznakibacter</taxon>
    </lineage>
</organism>
<feature type="compositionally biased region" description="Acidic residues" evidence="4">
    <location>
        <begin position="705"/>
        <end position="715"/>
    </location>
</feature>
<dbReference type="Gene3D" id="6.10.340.10">
    <property type="match status" value="1"/>
</dbReference>
<dbReference type="Pfam" id="PF17201">
    <property type="entry name" value="Cache_3-Cache_2"/>
    <property type="match status" value="1"/>
</dbReference>
<dbReference type="InterPro" id="IPR033462">
    <property type="entry name" value="Cache_3-Cache_2"/>
</dbReference>
<dbReference type="GO" id="GO:0005886">
    <property type="term" value="C:plasma membrane"/>
    <property type="evidence" value="ECO:0007669"/>
    <property type="project" value="TreeGrafter"/>
</dbReference>
<dbReference type="PROSITE" id="PS50111">
    <property type="entry name" value="CHEMOTAXIS_TRANSDUC_2"/>
    <property type="match status" value="1"/>
</dbReference>
<comment type="caution">
    <text evidence="8">The sequence shown here is derived from an EMBL/GenBank/DDBJ whole genome shotgun (WGS) entry which is preliminary data.</text>
</comment>
<evidence type="ECO:0000259" key="6">
    <source>
        <dbReference type="PROSITE" id="PS50111"/>
    </source>
</evidence>
<dbReference type="PANTHER" id="PTHR43531:SF11">
    <property type="entry name" value="METHYL-ACCEPTING CHEMOTAXIS PROTEIN 3"/>
    <property type="match status" value="1"/>
</dbReference>
<dbReference type="Proteomes" id="UP000249239">
    <property type="component" value="Unassembled WGS sequence"/>
</dbReference>
<dbReference type="InterPro" id="IPR004089">
    <property type="entry name" value="MCPsignal_dom"/>
</dbReference>
<dbReference type="CDD" id="cd06225">
    <property type="entry name" value="HAMP"/>
    <property type="match status" value="1"/>
</dbReference>
<dbReference type="GO" id="GO:0004888">
    <property type="term" value="F:transmembrane signaling receptor activity"/>
    <property type="evidence" value="ECO:0007669"/>
    <property type="project" value="TreeGrafter"/>
</dbReference>
<evidence type="ECO:0000256" key="1">
    <source>
        <dbReference type="ARBA" id="ARBA00022500"/>
    </source>
</evidence>
<feature type="transmembrane region" description="Helical" evidence="5">
    <location>
        <begin position="322"/>
        <end position="342"/>
    </location>
</feature>
<reference evidence="8 9" key="1">
    <citation type="submission" date="2018-06" db="EMBL/GenBank/DDBJ databases">
        <title>Genomic Encyclopedia of Archaeal and Bacterial Type Strains, Phase II (KMG-II): from individual species to whole genera.</title>
        <authorList>
            <person name="Goeker M."/>
        </authorList>
    </citation>
    <scope>NUCLEOTIDE SEQUENCE [LARGE SCALE GENOMIC DNA]</scope>
    <source>
        <strain evidence="8 9">DSM 6779</strain>
    </source>
</reference>
<evidence type="ECO:0000313" key="8">
    <source>
        <dbReference type="EMBL" id="PZX11729.1"/>
    </source>
</evidence>
<keyword evidence="9" id="KW-1185">Reference proteome</keyword>
<keyword evidence="5" id="KW-0472">Membrane</keyword>
<evidence type="ECO:0000256" key="2">
    <source>
        <dbReference type="ARBA" id="ARBA00029447"/>
    </source>
</evidence>
<dbReference type="SMART" id="SM00304">
    <property type="entry name" value="HAMP"/>
    <property type="match status" value="1"/>
</dbReference>
<evidence type="ECO:0000256" key="3">
    <source>
        <dbReference type="PROSITE-ProRule" id="PRU00284"/>
    </source>
</evidence>
<evidence type="ECO:0000313" key="9">
    <source>
        <dbReference type="Proteomes" id="UP000249239"/>
    </source>
</evidence>
<feature type="transmembrane region" description="Helical" evidence="5">
    <location>
        <begin position="12"/>
        <end position="33"/>
    </location>
</feature>
<dbReference type="RefSeq" id="WP_111446862.1">
    <property type="nucleotide sequence ID" value="NZ_QKZK01000037.1"/>
</dbReference>
<comment type="similarity">
    <text evidence="2">Belongs to the methyl-accepting chemotaxis (MCP) protein family.</text>
</comment>
<sequence length="715" mass="79025">MKKFNDLKIGFRLMLVISTTTVLILSVLGLYIYNIQEEKIVTDNDKYMTEQVKDLTRIVQMQIKERQEQVGSAILMAQEVMNQAGSLSLSSYETTVIEAVDQETREQKVVKLPTLKLNNQTLYNSTLLVDKITELTRARATIFQKIEGGYLRISTSVVHRDGKRATNTFIPDHSPVVQAIESGKAYHGRAIVVDDWYLTTYKPLKVNHQIVGMLFVGMPEKDLGNIKEIFNRKQYLTSGYPFIIDKEGLLIVHPQNEGNNLKGEPFFKQLTATQSADIRISYIWNERHKILYASYVEAIDSYIVASIFEDELTVILAHLRNILLFAILLSIAIMVVVIVVMANAISSSLRKGVDFAQKITNGELSAHLDIDQKDEVGVLADALRTMVGSFRSGVEMARKIASGDLRMEAKNVHRVIEGSLDEALINMREQLRDVVKNIRMVAQNVASGSVQISQSATDISTGANEQAATAEEVSSSVEEMAATITQNTENAKDTELIAVKASKDIDEGRKSFETTLKAMKDIAEKITIIGDIAEKTDLLAINAAIEAARAGEHGKGFAVVASEVRKLAEVSQQAAKEINHLSSSSLQVAENASKLLSCIVPDVQKTAELVMEIAAASREQKLGADQISLAVQQFSNVTQSNTASAEEMASSSEELASQAEQLNEVVSYFELEQEKVVRAPHRDQRHSIRSAKPAAQPKKFTPGEAELDSVEFENF</sequence>
<dbReference type="Gene3D" id="3.30.450.20">
    <property type="entry name" value="PAS domain"/>
    <property type="match status" value="1"/>
</dbReference>
<dbReference type="OrthoDB" id="1123498at2"/>
<dbReference type="CDD" id="cd12912">
    <property type="entry name" value="PDC2_MCP_like"/>
    <property type="match status" value="1"/>
</dbReference>
<dbReference type="Pfam" id="PF00015">
    <property type="entry name" value="MCPsignal"/>
    <property type="match status" value="1"/>
</dbReference>
<accession>A0A2W7PQM5</accession>
<dbReference type="PROSITE" id="PS50885">
    <property type="entry name" value="HAMP"/>
    <property type="match status" value="1"/>
</dbReference>
<dbReference type="EMBL" id="QKZK01000037">
    <property type="protein sequence ID" value="PZX11729.1"/>
    <property type="molecule type" value="Genomic_DNA"/>
</dbReference>
<feature type="region of interest" description="Disordered" evidence="4">
    <location>
        <begin position="679"/>
        <end position="715"/>
    </location>
</feature>
<dbReference type="AlphaFoldDB" id="A0A2W7PQM5"/>
<keyword evidence="5" id="KW-1133">Transmembrane helix</keyword>
<dbReference type="InterPro" id="IPR029151">
    <property type="entry name" value="Sensor-like_sf"/>
</dbReference>
<proteinExistence type="inferred from homology"/>
<dbReference type="SMART" id="SM00283">
    <property type="entry name" value="MA"/>
    <property type="match status" value="1"/>
</dbReference>
<evidence type="ECO:0000259" key="7">
    <source>
        <dbReference type="PROSITE" id="PS50885"/>
    </source>
</evidence>
<keyword evidence="3" id="KW-0807">Transducer</keyword>
<dbReference type="InterPro" id="IPR051310">
    <property type="entry name" value="MCP_chemotaxis"/>
</dbReference>
<dbReference type="Pfam" id="PF00672">
    <property type="entry name" value="HAMP"/>
    <property type="match status" value="1"/>
</dbReference>
<dbReference type="SUPFAM" id="SSF58104">
    <property type="entry name" value="Methyl-accepting chemotaxis protein (MCP) signaling domain"/>
    <property type="match status" value="1"/>
</dbReference>
<feature type="domain" description="Methyl-accepting transducer" evidence="6">
    <location>
        <begin position="441"/>
        <end position="656"/>
    </location>
</feature>
<dbReference type="SUPFAM" id="SSF103190">
    <property type="entry name" value="Sensory domain-like"/>
    <property type="match status" value="1"/>
</dbReference>
<keyword evidence="5" id="KW-0812">Transmembrane</keyword>
<feature type="domain" description="HAMP" evidence="7">
    <location>
        <begin position="343"/>
        <end position="395"/>
    </location>
</feature>
<gene>
    <name evidence="8" type="ORF">LX69_03053</name>
</gene>
<evidence type="ECO:0000256" key="4">
    <source>
        <dbReference type="SAM" id="MobiDB-lite"/>
    </source>
</evidence>
<dbReference type="GO" id="GO:0007165">
    <property type="term" value="P:signal transduction"/>
    <property type="evidence" value="ECO:0007669"/>
    <property type="project" value="UniProtKB-KW"/>
</dbReference>